<keyword evidence="2" id="KW-1185">Reference proteome</keyword>
<proteinExistence type="predicted"/>
<organism evidence="1 2">
    <name type="scientific">Melia azedarach</name>
    <name type="common">Chinaberry tree</name>
    <dbReference type="NCBI Taxonomy" id="155640"/>
    <lineage>
        <taxon>Eukaryota</taxon>
        <taxon>Viridiplantae</taxon>
        <taxon>Streptophyta</taxon>
        <taxon>Embryophyta</taxon>
        <taxon>Tracheophyta</taxon>
        <taxon>Spermatophyta</taxon>
        <taxon>Magnoliopsida</taxon>
        <taxon>eudicotyledons</taxon>
        <taxon>Gunneridae</taxon>
        <taxon>Pentapetalae</taxon>
        <taxon>rosids</taxon>
        <taxon>malvids</taxon>
        <taxon>Sapindales</taxon>
        <taxon>Meliaceae</taxon>
        <taxon>Melia</taxon>
    </lineage>
</organism>
<dbReference type="Proteomes" id="UP001164539">
    <property type="component" value="Chromosome 12"/>
</dbReference>
<accession>A0ACC1X322</accession>
<reference evidence="1 2" key="1">
    <citation type="journal article" date="2023" name="Science">
        <title>Complex scaffold remodeling in plant triterpene biosynthesis.</title>
        <authorList>
            <person name="De La Pena R."/>
            <person name="Hodgson H."/>
            <person name="Liu J.C."/>
            <person name="Stephenson M.J."/>
            <person name="Martin A.C."/>
            <person name="Owen C."/>
            <person name="Harkess A."/>
            <person name="Leebens-Mack J."/>
            <person name="Jimenez L.E."/>
            <person name="Osbourn A."/>
            <person name="Sattely E.S."/>
        </authorList>
    </citation>
    <scope>NUCLEOTIDE SEQUENCE [LARGE SCALE GENOMIC DNA]</scope>
    <source>
        <strain evidence="2">cv. JPN11</strain>
        <tissue evidence="1">Leaf</tissue>
    </source>
</reference>
<sequence>MAEKKGDSSQASSSFDNRRFISCEAEKRFTKFKEDEKAIMRERALKPDPGDGKILEFIRAQNWETLATNPTLVVISLVREFYANALGQSSKKFSSDTKPNPKDQCKATTLGSGKELEPPKPKDKMKKSEVSGKEVKDEAPTKVSMLHRISFLDNPPMIAPPLPFPQSFQKKKLDAQFSKFLEMLKKLYINILFTDALEQMPNYVKFIKKVMSKKRRLEEYETVKLTEEYETVKLTEECSSILQRKLPKKEKVPGSFTILCTIRNSSFKKALCDLGASIKMLLLIFWKLGLGVVKLTIISLQMVDISLTYPRGIIKDVPVKVDKISFPTDFVVLDIEKIAKFLSYLEDHSWLPVRL</sequence>
<gene>
    <name evidence="1" type="ORF">OWV82_021918</name>
</gene>
<dbReference type="EMBL" id="CM051405">
    <property type="protein sequence ID" value="KAJ4705094.1"/>
    <property type="molecule type" value="Genomic_DNA"/>
</dbReference>
<comment type="caution">
    <text evidence="1">The sequence shown here is derived from an EMBL/GenBank/DDBJ whole genome shotgun (WGS) entry which is preliminary data.</text>
</comment>
<protein>
    <submittedName>
        <fullName evidence="1">DNA-directed DNA polymerase</fullName>
    </submittedName>
</protein>
<keyword evidence="1" id="KW-0548">Nucleotidyltransferase</keyword>
<keyword evidence="1" id="KW-0239">DNA-directed DNA polymerase</keyword>
<keyword evidence="1" id="KW-0808">Transferase</keyword>
<name>A0ACC1X322_MELAZ</name>
<evidence type="ECO:0000313" key="2">
    <source>
        <dbReference type="Proteomes" id="UP001164539"/>
    </source>
</evidence>
<evidence type="ECO:0000313" key="1">
    <source>
        <dbReference type="EMBL" id="KAJ4705094.1"/>
    </source>
</evidence>